<dbReference type="PANTHER" id="PTHR46148">
    <property type="entry name" value="CHROMO DOMAIN-CONTAINING PROTEIN"/>
    <property type="match status" value="1"/>
</dbReference>
<dbReference type="KEGG" id="tcc:18604526"/>
<proteinExistence type="predicted"/>
<dbReference type="Proteomes" id="UP000694886">
    <property type="component" value="Chromosome 3"/>
</dbReference>
<evidence type="ECO:0000259" key="1">
    <source>
        <dbReference type="Pfam" id="PF24626"/>
    </source>
</evidence>
<gene>
    <name evidence="3" type="primary">LOC18604526</name>
</gene>
<dbReference type="AlphaFoldDB" id="A0AB32VZ38"/>
<dbReference type="RefSeq" id="XP_017972542.1">
    <property type="nucleotide sequence ID" value="XM_018117053.1"/>
</dbReference>
<name>A0AB32VZ38_THECC</name>
<dbReference type="InterPro" id="IPR056924">
    <property type="entry name" value="SH3_Tf2-1"/>
</dbReference>
<dbReference type="Pfam" id="PF24626">
    <property type="entry name" value="SH3_Tf2-1"/>
    <property type="match status" value="1"/>
</dbReference>
<dbReference type="PANTHER" id="PTHR46148:SF60">
    <property type="entry name" value="CHROMO DOMAIN-CONTAINING PROTEIN"/>
    <property type="match status" value="1"/>
</dbReference>
<sequence length="132" mass="16070">MKGVIRFARRGKLNLRYIRLFRIIERIGLVEYRLKLPLELDRIHNVFHVLMLKKYVLDPSHILETPPIELQEDLKFEVQPVHILDRKDRVLRNKNIPMVKVLWKNARMEEMTWEVEHQMRNQYSHLFSESGK</sequence>
<evidence type="ECO:0000313" key="3">
    <source>
        <dbReference type="RefSeq" id="XP_017972542.1"/>
    </source>
</evidence>
<dbReference type="SUPFAM" id="SSF54160">
    <property type="entry name" value="Chromo domain-like"/>
    <property type="match status" value="1"/>
</dbReference>
<reference evidence="3" key="2">
    <citation type="submission" date="2025-08" db="UniProtKB">
        <authorList>
            <consortium name="RefSeq"/>
        </authorList>
    </citation>
    <scope>IDENTIFICATION</scope>
</reference>
<accession>A0AB32VZ38</accession>
<dbReference type="Gramene" id="Tc03v2_t006480.1">
    <property type="protein sequence ID" value="Tc03v2_p006480.1"/>
    <property type="gene ID" value="Tc03v2_g006480"/>
</dbReference>
<evidence type="ECO:0000313" key="2">
    <source>
        <dbReference type="Proteomes" id="UP000694886"/>
    </source>
</evidence>
<dbReference type="InterPro" id="IPR016197">
    <property type="entry name" value="Chromo-like_dom_sf"/>
</dbReference>
<protein>
    <submittedName>
        <fullName evidence="3">Uncharacterized protein LOC18604526</fullName>
    </submittedName>
</protein>
<dbReference type="GeneID" id="18604526"/>
<organism evidence="2 3">
    <name type="scientific">Theobroma cacao</name>
    <name type="common">Cacao</name>
    <name type="synonym">Cocoa</name>
    <dbReference type="NCBI Taxonomy" id="3641"/>
    <lineage>
        <taxon>Eukaryota</taxon>
        <taxon>Viridiplantae</taxon>
        <taxon>Streptophyta</taxon>
        <taxon>Embryophyta</taxon>
        <taxon>Tracheophyta</taxon>
        <taxon>Spermatophyta</taxon>
        <taxon>Magnoliopsida</taxon>
        <taxon>eudicotyledons</taxon>
        <taxon>Gunneridae</taxon>
        <taxon>Pentapetalae</taxon>
        <taxon>rosids</taxon>
        <taxon>malvids</taxon>
        <taxon>Malvales</taxon>
        <taxon>Malvaceae</taxon>
        <taxon>Byttnerioideae</taxon>
        <taxon>Theobroma</taxon>
    </lineage>
</organism>
<feature type="domain" description="Tf2-1-like SH3-like" evidence="1">
    <location>
        <begin position="6"/>
        <end position="56"/>
    </location>
</feature>
<reference evidence="2" key="1">
    <citation type="journal article" date="1997" name="Nucleic Acids Res.">
        <title>tRNAscan-SE: a program for improved detection of transfer RNA genes in genomic sequence.</title>
        <authorList>
            <person name="Lowe T.M."/>
            <person name="Eddy S.R."/>
        </authorList>
    </citation>
    <scope>NUCLEOTIDE SEQUENCE [LARGE SCALE GENOMIC DNA]</scope>
    <source>
        <strain evidence="2">r\B97-61/B2</strain>
    </source>
</reference>